<protein>
    <submittedName>
        <fullName evidence="1">Uncharacterized protein</fullName>
    </submittedName>
</protein>
<reference evidence="1" key="2">
    <citation type="journal article" date="2022" name="New Phytol.">
        <title>Evolutionary transition to the ectomycorrhizal habit in the genomes of a hyperdiverse lineage of mushroom-forming fungi.</title>
        <authorList>
            <person name="Looney B."/>
            <person name="Miyauchi S."/>
            <person name="Morin E."/>
            <person name="Drula E."/>
            <person name="Courty P.E."/>
            <person name="Kohler A."/>
            <person name="Kuo A."/>
            <person name="LaButti K."/>
            <person name="Pangilinan J."/>
            <person name="Lipzen A."/>
            <person name="Riley R."/>
            <person name="Andreopoulos W."/>
            <person name="He G."/>
            <person name="Johnson J."/>
            <person name="Nolan M."/>
            <person name="Tritt A."/>
            <person name="Barry K.W."/>
            <person name="Grigoriev I.V."/>
            <person name="Nagy L.G."/>
            <person name="Hibbett D."/>
            <person name="Henrissat B."/>
            <person name="Matheny P.B."/>
            <person name="Labbe J."/>
            <person name="Martin F.M."/>
        </authorList>
    </citation>
    <scope>NUCLEOTIDE SEQUENCE</scope>
    <source>
        <strain evidence="1">EC-137</strain>
    </source>
</reference>
<name>A0ACB8Q3N6_9AGAM</name>
<keyword evidence="2" id="KW-1185">Reference proteome</keyword>
<feature type="non-terminal residue" evidence="1">
    <location>
        <position position="1"/>
    </location>
</feature>
<organism evidence="1 2">
    <name type="scientific">Vararia minispora EC-137</name>
    <dbReference type="NCBI Taxonomy" id="1314806"/>
    <lineage>
        <taxon>Eukaryota</taxon>
        <taxon>Fungi</taxon>
        <taxon>Dikarya</taxon>
        <taxon>Basidiomycota</taxon>
        <taxon>Agaricomycotina</taxon>
        <taxon>Agaricomycetes</taxon>
        <taxon>Russulales</taxon>
        <taxon>Lachnocladiaceae</taxon>
        <taxon>Vararia</taxon>
    </lineage>
</organism>
<accession>A0ACB8Q3N6</accession>
<comment type="caution">
    <text evidence="1">The sequence shown here is derived from an EMBL/GenBank/DDBJ whole genome shotgun (WGS) entry which is preliminary data.</text>
</comment>
<sequence length="74" mass="8226">EYPSHVGVDRLPSPHSPPLRWTYSFVPLGVRPPRSPPIPLPRSPFRAYDRMPRSRAVSSPVPLAVSSSHSPFQA</sequence>
<reference evidence="1" key="1">
    <citation type="submission" date="2021-02" db="EMBL/GenBank/DDBJ databases">
        <authorList>
            <consortium name="DOE Joint Genome Institute"/>
            <person name="Ahrendt S."/>
            <person name="Looney B.P."/>
            <person name="Miyauchi S."/>
            <person name="Morin E."/>
            <person name="Drula E."/>
            <person name="Courty P.E."/>
            <person name="Chicoki N."/>
            <person name="Fauchery L."/>
            <person name="Kohler A."/>
            <person name="Kuo A."/>
            <person name="Labutti K."/>
            <person name="Pangilinan J."/>
            <person name="Lipzen A."/>
            <person name="Riley R."/>
            <person name="Andreopoulos W."/>
            <person name="He G."/>
            <person name="Johnson J."/>
            <person name="Barry K.W."/>
            <person name="Grigoriev I.V."/>
            <person name="Nagy L."/>
            <person name="Hibbett D."/>
            <person name="Henrissat B."/>
            <person name="Matheny P.B."/>
            <person name="Labbe J."/>
            <person name="Martin F."/>
        </authorList>
    </citation>
    <scope>NUCLEOTIDE SEQUENCE</scope>
    <source>
        <strain evidence="1">EC-137</strain>
    </source>
</reference>
<dbReference type="EMBL" id="MU274780">
    <property type="protein sequence ID" value="KAI0026341.1"/>
    <property type="molecule type" value="Genomic_DNA"/>
</dbReference>
<dbReference type="Proteomes" id="UP000814128">
    <property type="component" value="Unassembled WGS sequence"/>
</dbReference>
<evidence type="ECO:0000313" key="2">
    <source>
        <dbReference type="Proteomes" id="UP000814128"/>
    </source>
</evidence>
<evidence type="ECO:0000313" key="1">
    <source>
        <dbReference type="EMBL" id="KAI0026341.1"/>
    </source>
</evidence>
<gene>
    <name evidence="1" type="ORF">K488DRAFT_92806</name>
</gene>
<proteinExistence type="predicted"/>